<dbReference type="RefSeq" id="WP_119330398.1">
    <property type="nucleotide sequence ID" value="NZ_JBHSJH010000001.1"/>
</dbReference>
<dbReference type="Proteomes" id="UP001595926">
    <property type="component" value="Unassembled WGS sequence"/>
</dbReference>
<protein>
    <submittedName>
        <fullName evidence="3">Glycosyltransferase</fullName>
        <ecNumber evidence="3">2.4.-.-</ecNumber>
    </submittedName>
</protein>
<dbReference type="Gene3D" id="3.40.50.2000">
    <property type="entry name" value="Glycogen Phosphorylase B"/>
    <property type="match status" value="2"/>
</dbReference>
<dbReference type="GO" id="GO:0016757">
    <property type="term" value="F:glycosyltransferase activity"/>
    <property type="evidence" value="ECO:0007669"/>
    <property type="project" value="UniProtKB-KW"/>
</dbReference>
<reference evidence="4" key="1">
    <citation type="journal article" date="2019" name="Int. J. Syst. Evol. Microbiol.">
        <title>The Global Catalogue of Microorganisms (GCM) 10K type strain sequencing project: providing services to taxonomists for standard genome sequencing and annotation.</title>
        <authorList>
            <consortium name="The Broad Institute Genomics Platform"/>
            <consortium name="The Broad Institute Genome Sequencing Center for Infectious Disease"/>
            <person name="Wu L."/>
            <person name="Ma J."/>
        </authorList>
    </citation>
    <scope>NUCLEOTIDE SEQUENCE [LARGE SCALE GENOMIC DNA]</scope>
    <source>
        <strain evidence="4">CGMCC 1.13718</strain>
    </source>
</reference>
<dbReference type="PANTHER" id="PTHR12526">
    <property type="entry name" value="GLYCOSYLTRANSFERASE"/>
    <property type="match status" value="1"/>
</dbReference>
<gene>
    <name evidence="3" type="ORF">ACFPDQ_02305</name>
</gene>
<proteinExistence type="predicted"/>
<dbReference type="InterPro" id="IPR001296">
    <property type="entry name" value="Glyco_trans_1"/>
</dbReference>
<keyword evidence="4" id="KW-1185">Reference proteome</keyword>
<accession>A0ABV9TAT7</accession>
<keyword evidence="3" id="KW-0808">Transferase</keyword>
<dbReference type="SUPFAM" id="SSF53756">
    <property type="entry name" value="UDP-Glycosyltransferase/glycogen phosphorylase"/>
    <property type="match status" value="1"/>
</dbReference>
<dbReference type="EC" id="2.4.-.-" evidence="3"/>
<dbReference type="Pfam" id="PF13439">
    <property type="entry name" value="Glyco_transf_4"/>
    <property type="match status" value="1"/>
</dbReference>
<keyword evidence="3" id="KW-0328">Glycosyltransferase</keyword>
<dbReference type="Pfam" id="PF00534">
    <property type="entry name" value="Glycos_transf_1"/>
    <property type="match status" value="1"/>
</dbReference>
<evidence type="ECO:0000313" key="4">
    <source>
        <dbReference type="Proteomes" id="UP001595926"/>
    </source>
</evidence>
<comment type="caution">
    <text evidence="3">The sequence shown here is derived from an EMBL/GenBank/DDBJ whole genome shotgun (WGS) entry which is preliminary data.</text>
</comment>
<feature type="domain" description="Glycosyltransferase subfamily 4-like N-terminal" evidence="2">
    <location>
        <begin position="106"/>
        <end position="208"/>
    </location>
</feature>
<organism evidence="3 4">
    <name type="scientific">Pseudofrancisella aestuarii</name>
    <dbReference type="NCBI Taxonomy" id="2670347"/>
    <lineage>
        <taxon>Bacteria</taxon>
        <taxon>Pseudomonadati</taxon>
        <taxon>Pseudomonadota</taxon>
        <taxon>Gammaproteobacteria</taxon>
        <taxon>Thiotrichales</taxon>
        <taxon>Francisellaceae</taxon>
        <taxon>Pseudofrancisella</taxon>
    </lineage>
</organism>
<evidence type="ECO:0000259" key="1">
    <source>
        <dbReference type="Pfam" id="PF00534"/>
    </source>
</evidence>
<sequence length="400" mass="46033">MINIFLIPSWYPDKNNTLSGSFIKEQAMMIAEEHENKVNYFVSIASLYTLSPKAIIQSIKNLKNYKNDECKINKLLSNYIEYYSKSLSWSNIVLNGNLDNQIQNHRKRLKNLLNEGIKIDILHAHVSYPAGYIAYILSKDFDIPFIITEHMSPFPFNAYIKNKQILNQIKQSMENSARVIAVSNSLKKDIAKLNMKKEIVVISNFINENNYVEEKAKINKKIFTFLSVGSMTSQKGIDILLRAIKDIPNLQEIKFRIVGDGNQKEEYIKLSQDYNIFDKVEFVGKLDRKNIIEEFNNCDAFVLPSRHESFGIVYIEALAFGKPIIATKCGGPEDIVNDINGKLVDIGDVKQLVEAMLDIIGNINFYDPDAIREDFLNRFSKKLNTKKYVDLYRQVLEENV</sequence>
<evidence type="ECO:0000259" key="2">
    <source>
        <dbReference type="Pfam" id="PF13439"/>
    </source>
</evidence>
<feature type="domain" description="Glycosyl transferase family 1" evidence="1">
    <location>
        <begin position="214"/>
        <end position="360"/>
    </location>
</feature>
<dbReference type="InterPro" id="IPR028098">
    <property type="entry name" value="Glyco_trans_4-like_N"/>
</dbReference>
<evidence type="ECO:0000313" key="3">
    <source>
        <dbReference type="EMBL" id="MFC4891877.1"/>
    </source>
</evidence>
<name>A0ABV9TAT7_9GAMM</name>
<dbReference type="EMBL" id="JBHSJH010000001">
    <property type="protein sequence ID" value="MFC4891877.1"/>
    <property type="molecule type" value="Genomic_DNA"/>
</dbReference>
<dbReference type="PANTHER" id="PTHR12526:SF630">
    <property type="entry name" value="GLYCOSYLTRANSFERASE"/>
    <property type="match status" value="1"/>
</dbReference>